<sequence length="124" mass="13793">MLTALLTGHPRSLLRAVFVVALLILRVRGVSRLRLSSRRGEERTRNNVAQFASEWGYALMHIHVEDQKTAPDAFHTLIQQATSLDITTVIVPSLHHFAAIGSPVEIKDRLEHLIGCRVIPATTP</sequence>
<keyword evidence="1" id="KW-1133">Transmembrane helix</keyword>
<name>A0ABN1R1P2_9ACTN</name>
<keyword evidence="1" id="KW-0812">Transmembrane</keyword>
<evidence type="ECO:0000256" key="1">
    <source>
        <dbReference type="SAM" id="Phobius"/>
    </source>
</evidence>
<evidence type="ECO:0000313" key="3">
    <source>
        <dbReference type="Proteomes" id="UP001500542"/>
    </source>
</evidence>
<gene>
    <name evidence="2" type="ORF">GCM10009554_50630</name>
</gene>
<evidence type="ECO:0000313" key="2">
    <source>
        <dbReference type="EMBL" id="GAA0950550.1"/>
    </source>
</evidence>
<organism evidence="2 3">
    <name type="scientific">Kribbella koreensis</name>
    <dbReference type="NCBI Taxonomy" id="57909"/>
    <lineage>
        <taxon>Bacteria</taxon>
        <taxon>Bacillati</taxon>
        <taxon>Actinomycetota</taxon>
        <taxon>Actinomycetes</taxon>
        <taxon>Propionibacteriales</taxon>
        <taxon>Kribbellaceae</taxon>
        <taxon>Kribbella</taxon>
    </lineage>
</organism>
<proteinExistence type="predicted"/>
<keyword evidence="3" id="KW-1185">Reference proteome</keyword>
<dbReference type="EMBL" id="BAAAHK010000013">
    <property type="protein sequence ID" value="GAA0950550.1"/>
    <property type="molecule type" value="Genomic_DNA"/>
</dbReference>
<protein>
    <submittedName>
        <fullName evidence="2">Uncharacterized protein</fullName>
    </submittedName>
</protein>
<keyword evidence="1" id="KW-0472">Membrane</keyword>
<feature type="transmembrane region" description="Helical" evidence="1">
    <location>
        <begin position="12"/>
        <end position="29"/>
    </location>
</feature>
<dbReference type="Proteomes" id="UP001500542">
    <property type="component" value="Unassembled WGS sequence"/>
</dbReference>
<reference evidence="2 3" key="1">
    <citation type="journal article" date="2019" name="Int. J. Syst. Evol. Microbiol.">
        <title>The Global Catalogue of Microorganisms (GCM) 10K type strain sequencing project: providing services to taxonomists for standard genome sequencing and annotation.</title>
        <authorList>
            <consortium name="The Broad Institute Genomics Platform"/>
            <consortium name="The Broad Institute Genome Sequencing Center for Infectious Disease"/>
            <person name="Wu L."/>
            <person name="Ma J."/>
        </authorList>
    </citation>
    <scope>NUCLEOTIDE SEQUENCE [LARGE SCALE GENOMIC DNA]</scope>
    <source>
        <strain evidence="2 3">JCM 10977</strain>
    </source>
</reference>
<accession>A0ABN1R1P2</accession>
<comment type="caution">
    <text evidence="2">The sequence shown here is derived from an EMBL/GenBank/DDBJ whole genome shotgun (WGS) entry which is preliminary data.</text>
</comment>